<proteinExistence type="predicted"/>
<accession>A0A1X7TCY9</accession>
<sequence>MSLTPLHQSDEQITIGIYSTPNLGVQYINDKNGKSTVTKIVQLLIDIPNPNNLPREKRLVDVSMNFSGTEIQAKATYRITGKKFRDIDHYSYWSSPIVSKEISDPVIDKEYQEDIELHLTKYDVAEAISSATKLADEGQLESARATPHRCKARIKKSVVFGLPLAKYFEETIDESLKGLASQSHYSGHGKPSMMNYSLSHYQQRSHGAGAGASSISSDRSGASPSRLSSNPYTNAMKSSMKFAYAKVHFDKN</sequence>
<dbReference type="OrthoDB" id="687730at2759"/>
<dbReference type="InParanoid" id="A0A1X7TCY9"/>
<protein>
    <submittedName>
        <fullName evidence="2">Uncharacterized protein</fullName>
    </submittedName>
</protein>
<dbReference type="AlphaFoldDB" id="A0A1X7TCY9"/>
<reference evidence="2" key="1">
    <citation type="submission" date="2017-05" db="UniProtKB">
        <authorList>
            <consortium name="EnsemblMetazoa"/>
        </authorList>
    </citation>
    <scope>IDENTIFICATION</scope>
</reference>
<feature type="compositionally biased region" description="Low complexity" evidence="1">
    <location>
        <begin position="206"/>
        <end position="229"/>
    </location>
</feature>
<name>A0A1X7TCY9_AMPQE</name>
<evidence type="ECO:0000313" key="2">
    <source>
        <dbReference type="EnsemblMetazoa" id="Aqu2.1.12210_001"/>
    </source>
</evidence>
<evidence type="ECO:0000256" key="1">
    <source>
        <dbReference type="SAM" id="MobiDB-lite"/>
    </source>
</evidence>
<organism evidence="2">
    <name type="scientific">Amphimedon queenslandica</name>
    <name type="common">Sponge</name>
    <dbReference type="NCBI Taxonomy" id="400682"/>
    <lineage>
        <taxon>Eukaryota</taxon>
        <taxon>Metazoa</taxon>
        <taxon>Porifera</taxon>
        <taxon>Demospongiae</taxon>
        <taxon>Heteroscleromorpha</taxon>
        <taxon>Haplosclerida</taxon>
        <taxon>Niphatidae</taxon>
        <taxon>Amphimedon</taxon>
    </lineage>
</organism>
<feature type="region of interest" description="Disordered" evidence="1">
    <location>
        <begin position="206"/>
        <end position="232"/>
    </location>
</feature>
<dbReference type="EnsemblMetazoa" id="Aqu2.1.12210_001">
    <property type="protein sequence ID" value="Aqu2.1.12210_001"/>
    <property type="gene ID" value="Aqu2.1.12210"/>
</dbReference>